<feature type="region of interest" description="Disordered" evidence="4">
    <location>
        <begin position="56"/>
        <end position="77"/>
    </location>
</feature>
<dbReference type="InterPro" id="IPR039182">
    <property type="entry name" value="Pop1"/>
</dbReference>
<dbReference type="Proteomes" id="UP001168972">
    <property type="component" value="Unassembled WGS sequence"/>
</dbReference>
<feature type="domain" description="Pop1 N-terminal" evidence="5">
    <location>
        <begin position="5"/>
        <end position="77"/>
    </location>
</feature>
<feature type="domain" description="POP1 C-terminal" evidence="7">
    <location>
        <begin position="587"/>
        <end position="755"/>
    </location>
</feature>
<protein>
    <submittedName>
        <fullName evidence="8">Uncharacterized protein</fullName>
    </submittedName>
</protein>
<gene>
    <name evidence="8" type="ORF">PV327_000110</name>
</gene>
<evidence type="ECO:0000256" key="3">
    <source>
        <dbReference type="ARBA" id="ARBA00023242"/>
    </source>
</evidence>
<dbReference type="GO" id="GO:0000172">
    <property type="term" value="C:ribonuclease MRP complex"/>
    <property type="evidence" value="ECO:0007669"/>
    <property type="project" value="InterPro"/>
</dbReference>
<dbReference type="GO" id="GO:0005655">
    <property type="term" value="C:nucleolar ribonuclease P complex"/>
    <property type="evidence" value="ECO:0007669"/>
    <property type="project" value="InterPro"/>
</dbReference>
<dbReference type="InterPro" id="IPR055079">
    <property type="entry name" value="POP1_C"/>
</dbReference>
<dbReference type="AlphaFoldDB" id="A0AA39L1X7"/>
<comment type="subcellular location">
    <subcellularLocation>
        <location evidence="1">Nucleus</location>
    </subcellularLocation>
</comment>
<evidence type="ECO:0000259" key="6">
    <source>
        <dbReference type="Pfam" id="PF08170"/>
    </source>
</evidence>
<dbReference type="InterPro" id="IPR012590">
    <property type="entry name" value="POPLD_dom"/>
</dbReference>
<dbReference type="Pfam" id="PF22770">
    <property type="entry name" value="POP1_C"/>
    <property type="match status" value="1"/>
</dbReference>
<name>A0AA39L1X7_MICHY</name>
<reference evidence="8" key="2">
    <citation type="submission" date="2023-03" db="EMBL/GenBank/DDBJ databases">
        <authorList>
            <person name="Inwood S.N."/>
            <person name="Skelly J.G."/>
            <person name="Guhlin J."/>
            <person name="Harrop T.W.R."/>
            <person name="Goldson S.G."/>
            <person name="Dearden P.K."/>
        </authorList>
    </citation>
    <scope>NUCLEOTIDE SEQUENCE</scope>
    <source>
        <strain evidence="8">Lincoln</strain>
        <tissue evidence="8">Whole body</tissue>
    </source>
</reference>
<evidence type="ECO:0000256" key="1">
    <source>
        <dbReference type="ARBA" id="ARBA00004123"/>
    </source>
</evidence>
<evidence type="ECO:0000256" key="2">
    <source>
        <dbReference type="ARBA" id="ARBA00022694"/>
    </source>
</evidence>
<evidence type="ECO:0000313" key="9">
    <source>
        <dbReference type="Proteomes" id="UP001168972"/>
    </source>
</evidence>
<dbReference type="Pfam" id="PF06978">
    <property type="entry name" value="POP1_N"/>
    <property type="match status" value="2"/>
</dbReference>
<dbReference type="InterPro" id="IPR009723">
    <property type="entry name" value="Pop1_N"/>
</dbReference>
<proteinExistence type="predicted"/>
<accession>A0AA39L1X7</accession>
<dbReference type="Pfam" id="PF08170">
    <property type="entry name" value="POPLD"/>
    <property type="match status" value="1"/>
</dbReference>
<feature type="domain" description="POPLD" evidence="6">
    <location>
        <begin position="454"/>
        <end position="546"/>
    </location>
</feature>
<keyword evidence="3" id="KW-0539">Nucleus</keyword>
<feature type="domain" description="Pop1 N-terminal" evidence="5">
    <location>
        <begin position="85"/>
        <end position="150"/>
    </location>
</feature>
<evidence type="ECO:0000313" key="8">
    <source>
        <dbReference type="EMBL" id="KAK0181932.1"/>
    </source>
</evidence>
<sequence>MDLLIARAREVAALNHAISNPKSTKLIFQKLPIQMRRRAMSHNPKRMPIKLRDAHIRQMQKSGLPPKSKRPSRKYRRRPSNLLNEYNRRQCSKVWLKTHIWHAKRFHMIEKWGYKIAHYNNSRGYRANYKAITKDCMIQDISYYNCVELIGPGDKLIEILKTHCKDGLTFGAKYYLKGDRQGSVTFYKKNGNPIGVVNFFYRPNTHSSEFRTIWIWIHPALYNEVIEELILSFEFIEVKPQSSSNDKSQNKLYHNNCDFKMQILTHSLNRFRLYGHMSGAVLTDTLHLPKLNENKNENGMETDAEESWYDKWYKDSNNIESFIMQRDIFNKIKTLDSPSQLPRHCVIGLTVLDPRFYCPSKKSKLQQNLTCAQQIYTLDSLASCSGLWEPSVRDEVELNCKTTKEINDIRSENLVPGVGNDSEYDEKIISKIPVILIQFPGTSSSDKSSGFTSGMDIILPAKWGLAFWLSFMYRCPRPGGLNESRSMFLENLLINSPEINHPDTLAYAREAEETKKQLIEKYFRYPPNRRVNFIKYAISSPFYCEWKMLVKEWTNEEIVSVLRDRNSILSLTTLLNNCTINNKRDMKLTIVGKGSPKDFALICLPTDEDLIKFNKNKQWGGPVQKCQSDIFEAKRKILKEQHKVFLKRAMRQRKNARKSCKEITSNFDSASIVNEHAKTMKNLYLPECISVRESCDRQVIGYVVQGGFSCSEAKGIGWGYVVIAPLLDMIQNKNNIVLVRNTKTRQYRCAKLQILPIT</sequence>
<evidence type="ECO:0000256" key="4">
    <source>
        <dbReference type="SAM" id="MobiDB-lite"/>
    </source>
</evidence>
<dbReference type="EMBL" id="JAQQBR010000001">
    <property type="protein sequence ID" value="KAK0181932.1"/>
    <property type="molecule type" value="Genomic_DNA"/>
</dbReference>
<comment type="caution">
    <text evidence="8">The sequence shown here is derived from an EMBL/GenBank/DDBJ whole genome shotgun (WGS) entry which is preliminary data.</text>
</comment>
<evidence type="ECO:0000259" key="5">
    <source>
        <dbReference type="Pfam" id="PF06978"/>
    </source>
</evidence>
<keyword evidence="2" id="KW-0819">tRNA processing</keyword>
<reference evidence="8" key="1">
    <citation type="journal article" date="2023" name="bioRxiv">
        <title>Scaffold-level genome assemblies of two parasitoid biocontrol wasps reveal the parthenogenesis mechanism and an associated novel virus.</title>
        <authorList>
            <person name="Inwood S."/>
            <person name="Skelly J."/>
            <person name="Guhlin J."/>
            <person name="Harrop T."/>
            <person name="Goldson S."/>
            <person name="Dearden P."/>
        </authorList>
    </citation>
    <scope>NUCLEOTIDE SEQUENCE</scope>
    <source>
        <strain evidence="8">Lincoln</strain>
        <tissue evidence="8">Whole body</tissue>
    </source>
</reference>
<organism evidence="8 9">
    <name type="scientific">Microctonus hyperodae</name>
    <name type="common">Parasitoid wasp</name>
    <dbReference type="NCBI Taxonomy" id="165561"/>
    <lineage>
        <taxon>Eukaryota</taxon>
        <taxon>Metazoa</taxon>
        <taxon>Ecdysozoa</taxon>
        <taxon>Arthropoda</taxon>
        <taxon>Hexapoda</taxon>
        <taxon>Insecta</taxon>
        <taxon>Pterygota</taxon>
        <taxon>Neoptera</taxon>
        <taxon>Endopterygota</taxon>
        <taxon>Hymenoptera</taxon>
        <taxon>Apocrita</taxon>
        <taxon>Ichneumonoidea</taxon>
        <taxon>Braconidae</taxon>
        <taxon>Euphorinae</taxon>
        <taxon>Microctonus</taxon>
    </lineage>
</organism>
<dbReference type="GO" id="GO:0001682">
    <property type="term" value="P:tRNA 5'-leader removal"/>
    <property type="evidence" value="ECO:0007669"/>
    <property type="project" value="InterPro"/>
</dbReference>
<evidence type="ECO:0000259" key="7">
    <source>
        <dbReference type="Pfam" id="PF22770"/>
    </source>
</evidence>
<dbReference type="PANTHER" id="PTHR22731:SF3">
    <property type="entry name" value="RIBONUCLEASES P_MRP PROTEIN SUBUNIT POP1"/>
    <property type="match status" value="1"/>
</dbReference>
<feature type="compositionally biased region" description="Basic residues" evidence="4">
    <location>
        <begin position="67"/>
        <end position="77"/>
    </location>
</feature>
<keyword evidence="9" id="KW-1185">Reference proteome</keyword>
<dbReference type="PANTHER" id="PTHR22731">
    <property type="entry name" value="RIBONUCLEASES P/MRP PROTEIN SUBUNIT POP1"/>
    <property type="match status" value="1"/>
</dbReference>